<evidence type="ECO:0000259" key="4">
    <source>
        <dbReference type="Pfam" id="PF03109"/>
    </source>
</evidence>
<dbReference type="Gene3D" id="3.40.710.10">
    <property type="entry name" value="DD-peptidase/beta-lactamase superfamily"/>
    <property type="match status" value="1"/>
</dbReference>
<evidence type="ECO:0000313" key="5">
    <source>
        <dbReference type="EMBL" id="CAK9863556.1"/>
    </source>
</evidence>
<feature type="domain" description="ABC1 atypical kinase-like" evidence="4">
    <location>
        <begin position="86"/>
        <end position="338"/>
    </location>
</feature>
<dbReference type="EMBL" id="OZ023714">
    <property type="protein sequence ID" value="CAK9863556.1"/>
    <property type="molecule type" value="Genomic_DNA"/>
</dbReference>
<dbReference type="InterPro" id="IPR011009">
    <property type="entry name" value="Kinase-like_dom_sf"/>
</dbReference>
<dbReference type="InterPro" id="IPR051130">
    <property type="entry name" value="Mito_struct-func_regulator"/>
</dbReference>
<protein>
    <submittedName>
        <fullName evidence="5">Uncharacterized protein</fullName>
    </submittedName>
</protein>
<dbReference type="Pfam" id="PF03109">
    <property type="entry name" value="ABC1"/>
    <property type="match status" value="1"/>
</dbReference>
<feature type="signal peptide" evidence="2">
    <location>
        <begin position="1"/>
        <end position="25"/>
    </location>
</feature>
<reference evidence="5" key="1">
    <citation type="submission" date="2024-03" db="EMBL/GenBank/DDBJ databases">
        <authorList>
            <consortium name="ELIXIR-Norway"/>
            <consortium name="Elixir Norway"/>
        </authorList>
    </citation>
    <scope>NUCLEOTIDE SEQUENCE</scope>
</reference>
<evidence type="ECO:0000259" key="3">
    <source>
        <dbReference type="Pfam" id="PF00144"/>
    </source>
</evidence>
<dbReference type="Proteomes" id="UP001497522">
    <property type="component" value="Chromosome 13"/>
</dbReference>
<evidence type="ECO:0000256" key="2">
    <source>
        <dbReference type="SAM" id="SignalP"/>
    </source>
</evidence>
<dbReference type="Pfam" id="PF00144">
    <property type="entry name" value="Beta-lactamase"/>
    <property type="match status" value="1"/>
</dbReference>
<evidence type="ECO:0000313" key="6">
    <source>
        <dbReference type="Proteomes" id="UP001497522"/>
    </source>
</evidence>
<dbReference type="SUPFAM" id="SSF56601">
    <property type="entry name" value="beta-lactamase/transpeptidase-like"/>
    <property type="match status" value="1"/>
</dbReference>
<name>A0ABP1ALX1_9BRYO</name>
<feature type="compositionally biased region" description="Basic and acidic residues" evidence="1">
    <location>
        <begin position="795"/>
        <end position="816"/>
    </location>
</feature>
<sequence>MGWGRQIRIFFLAVIVFIEYKLVQKREGWTKQQAAKDKLWNNTHERNAKRVLKAITELKGLWVKAGQYLSTRADVLPSAYIRNLSQLQDSLPPRPLSEVCETIEKELGKSPSELFTDFDKTALATASIAQVHRARTKEGLDVVVKVQHKGIKNIILQDLKNARTIVQWVAWAEPDYDFGPVMDEWCNEVPKELDFNLEAENTRKVASNLDYRKRQDSVNIGDVRFDVLVPEVIQSTERVLVMVFMDGLRLNDVAGLEALGVNKQALIESITCSYAHQIYVDGFFNADPHPGNFLVSKEPPFKPILLDFGLTKTLSFSKKQALAKMLLACAEGDYAALLSSFAELGLKLRMDMPEDAMAIMNFFFRRSIPGRASQEDMDKWTKERDERRKRFQDKQKEEEWSSLHRNPVDGFPGDIVFFMRVLDLLRGLSSLLGAQVVYLEVMRPFAEMALFSGNVVKSGRLLETSSWICNTPSHSPTETKLRELLVELGRKQRVLGVQVCAYKNGEVVIDTAAGVLGKFDPRPVQPDSLFSCFSVTKGVTAGLLHWLVDQGKISLSEKVSTYWPEFACNGKENITVAHVLNHTAGLQNALSSDLKLDPLLMCNWDESLKKLAEATPESLPGEKQVYHAFSFGWLCGGIIEKASGQKFQDVLHKTFVQPLGLGGEFFIGIPAGLEDRLASLAIDSEDVDTMIKNSGTQAGGLTMQGNPPQGMVESSDSIVKRILPENALAGDVTTAIASLPVLFNTLFVRRAIIPAANGHFSARALARYYAMLVTGGIIPPKSSSSEPPLGSLTPENKKFDPLAKKSKESKKEVLETKIDISGTEGATSERPRKLYSNPRIHDAFLGSGEYSSLAYTAEKFGLGFRRITAAAAEGKVSSNNEIIGFGHSGVGGSTGFCLPGSNFAIAITVNKLSQGSATAEIVRLVTSELGLPCPAMYASVNADRGADMTGGLTVEN</sequence>
<feature type="region of interest" description="Disordered" evidence="1">
    <location>
        <begin position="374"/>
        <end position="398"/>
    </location>
</feature>
<keyword evidence="6" id="KW-1185">Reference proteome</keyword>
<feature type="chain" id="PRO_5045744821" evidence="2">
    <location>
        <begin position="26"/>
        <end position="956"/>
    </location>
</feature>
<dbReference type="PANTHER" id="PTHR43173">
    <property type="entry name" value="ABC1 FAMILY PROTEIN"/>
    <property type="match status" value="1"/>
</dbReference>
<proteinExistence type="predicted"/>
<dbReference type="SUPFAM" id="SSF56112">
    <property type="entry name" value="Protein kinase-like (PK-like)"/>
    <property type="match status" value="1"/>
</dbReference>
<feature type="domain" description="Beta-lactamase-related" evidence="3">
    <location>
        <begin position="482"/>
        <end position="914"/>
    </location>
</feature>
<dbReference type="InterPro" id="IPR004147">
    <property type="entry name" value="ABC1_dom"/>
</dbReference>
<feature type="compositionally biased region" description="Low complexity" evidence="1">
    <location>
        <begin position="783"/>
        <end position="794"/>
    </location>
</feature>
<organism evidence="5 6">
    <name type="scientific">Sphagnum jensenii</name>
    <dbReference type="NCBI Taxonomy" id="128206"/>
    <lineage>
        <taxon>Eukaryota</taxon>
        <taxon>Viridiplantae</taxon>
        <taxon>Streptophyta</taxon>
        <taxon>Embryophyta</taxon>
        <taxon>Bryophyta</taxon>
        <taxon>Sphagnophytina</taxon>
        <taxon>Sphagnopsida</taxon>
        <taxon>Sphagnales</taxon>
        <taxon>Sphagnaceae</taxon>
        <taxon>Sphagnum</taxon>
    </lineage>
</organism>
<feature type="region of interest" description="Disordered" evidence="1">
    <location>
        <begin position="783"/>
        <end position="816"/>
    </location>
</feature>
<evidence type="ECO:0000256" key="1">
    <source>
        <dbReference type="SAM" id="MobiDB-lite"/>
    </source>
</evidence>
<accession>A0ABP1ALX1</accession>
<keyword evidence="2" id="KW-0732">Signal</keyword>
<gene>
    <name evidence="5" type="ORF">CSSPJE1EN2_LOCUS6551</name>
</gene>
<dbReference type="InterPro" id="IPR012338">
    <property type="entry name" value="Beta-lactam/transpept-like"/>
</dbReference>
<dbReference type="PANTHER" id="PTHR43173:SF3">
    <property type="entry name" value="ABC1 FAMILY PROTEIN"/>
    <property type="match status" value="1"/>
</dbReference>
<dbReference type="CDD" id="cd05121">
    <property type="entry name" value="ABC1_ADCK3-like"/>
    <property type="match status" value="1"/>
</dbReference>
<dbReference type="InterPro" id="IPR001466">
    <property type="entry name" value="Beta-lactam-related"/>
</dbReference>